<keyword evidence="3" id="KW-0272">Extracellular matrix</keyword>
<keyword evidence="5" id="KW-0106">Calcium</keyword>
<keyword evidence="2" id="KW-0964">Secreted</keyword>
<dbReference type="SUPFAM" id="SSF54511">
    <property type="entry name" value="GFP-like"/>
    <property type="match status" value="1"/>
</dbReference>
<protein>
    <recommendedName>
        <fullName evidence="7">Nidogen G2 beta-barrel domain-containing protein</fullName>
    </recommendedName>
</protein>
<evidence type="ECO:0000256" key="2">
    <source>
        <dbReference type="ARBA" id="ARBA00022525"/>
    </source>
</evidence>
<gene>
    <name evidence="8" type="ORF">M9458_040580</name>
</gene>
<evidence type="ECO:0000256" key="4">
    <source>
        <dbReference type="ARBA" id="ARBA00022729"/>
    </source>
</evidence>
<evidence type="ECO:0000313" key="9">
    <source>
        <dbReference type="Proteomes" id="UP001529510"/>
    </source>
</evidence>
<accession>A0ABD0NSW9</accession>
<evidence type="ECO:0000313" key="8">
    <source>
        <dbReference type="EMBL" id="KAL0164827.1"/>
    </source>
</evidence>
<evidence type="ECO:0000259" key="7">
    <source>
        <dbReference type="PROSITE" id="PS50993"/>
    </source>
</evidence>
<keyword evidence="6" id="KW-0325">Glycoprotein</keyword>
<proteinExistence type="predicted"/>
<name>A0ABD0NSW9_CIRMR</name>
<dbReference type="InterPro" id="IPR006605">
    <property type="entry name" value="G2_nidogen/fibulin_G2F"/>
</dbReference>
<keyword evidence="4" id="KW-0732">Signal</keyword>
<evidence type="ECO:0000256" key="3">
    <source>
        <dbReference type="ARBA" id="ARBA00022530"/>
    </source>
</evidence>
<dbReference type="Gene3D" id="2.40.155.10">
    <property type="entry name" value="Green fluorescent protein"/>
    <property type="match status" value="1"/>
</dbReference>
<dbReference type="Proteomes" id="UP001529510">
    <property type="component" value="Unassembled WGS sequence"/>
</dbReference>
<dbReference type="InterPro" id="IPR009017">
    <property type="entry name" value="GFP"/>
</dbReference>
<comment type="subcellular location">
    <subcellularLocation>
        <location evidence="1">Secreted</location>
        <location evidence="1">Extracellular space</location>
        <location evidence="1">Extracellular matrix</location>
    </subcellularLocation>
</comment>
<dbReference type="PROSITE" id="PS50993">
    <property type="entry name" value="NIDOGEN_G2"/>
    <property type="match status" value="1"/>
</dbReference>
<organism evidence="8 9">
    <name type="scientific">Cirrhinus mrigala</name>
    <name type="common">Mrigala</name>
    <dbReference type="NCBI Taxonomy" id="683832"/>
    <lineage>
        <taxon>Eukaryota</taxon>
        <taxon>Metazoa</taxon>
        <taxon>Chordata</taxon>
        <taxon>Craniata</taxon>
        <taxon>Vertebrata</taxon>
        <taxon>Euteleostomi</taxon>
        <taxon>Actinopterygii</taxon>
        <taxon>Neopterygii</taxon>
        <taxon>Teleostei</taxon>
        <taxon>Ostariophysi</taxon>
        <taxon>Cypriniformes</taxon>
        <taxon>Cyprinidae</taxon>
        <taxon>Labeoninae</taxon>
        <taxon>Labeonini</taxon>
        <taxon>Cirrhinus</taxon>
    </lineage>
</organism>
<evidence type="ECO:0000256" key="6">
    <source>
        <dbReference type="ARBA" id="ARBA00023180"/>
    </source>
</evidence>
<sequence length="67" mass="7563">MYALSTRMFSIDRVSVPYSWNHTITYGPSKGKMPYLVQTLHASAISALYRPLEEMLEFAIHATIAKG</sequence>
<dbReference type="AlphaFoldDB" id="A0ABD0NSW9"/>
<keyword evidence="9" id="KW-1185">Reference proteome</keyword>
<reference evidence="8 9" key="1">
    <citation type="submission" date="2024-05" db="EMBL/GenBank/DDBJ databases">
        <title>Genome sequencing and assembly of Indian major carp, Cirrhinus mrigala (Hamilton, 1822).</title>
        <authorList>
            <person name="Mohindra V."/>
            <person name="Chowdhury L.M."/>
            <person name="Lal K."/>
            <person name="Jena J.K."/>
        </authorList>
    </citation>
    <scope>NUCLEOTIDE SEQUENCE [LARGE SCALE GENOMIC DNA]</scope>
    <source>
        <strain evidence="8">CM1030</strain>
        <tissue evidence="8">Blood</tissue>
    </source>
</reference>
<evidence type="ECO:0000256" key="5">
    <source>
        <dbReference type="ARBA" id="ARBA00022837"/>
    </source>
</evidence>
<dbReference type="EMBL" id="JAMKFB020000020">
    <property type="protein sequence ID" value="KAL0164827.1"/>
    <property type="molecule type" value="Genomic_DNA"/>
</dbReference>
<feature type="domain" description="Nidogen G2 beta-barrel" evidence="7">
    <location>
        <begin position="1"/>
        <end position="67"/>
    </location>
</feature>
<feature type="non-terminal residue" evidence="8">
    <location>
        <position position="67"/>
    </location>
</feature>
<comment type="caution">
    <text evidence="8">The sequence shown here is derived from an EMBL/GenBank/DDBJ whole genome shotgun (WGS) entry which is preliminary data.</text>
</comment>
<evidence type="ECO:0000256" key="1">
    <source>
        <dbReference type="ARBA" id="ARBA00004498"/>
    </source>
</evidence>